<evidence type="ECO:0000256" key="1">
    <source>
        <dbReference type="SAM" id="MobiDB-lite"/>
    </source>
</evidence>
<evidence type="ECO:0000313" key="2">
    <source>
        <dbReference type="EMBL" id="KAE8155546.1"/>
    </source>
</evidence>
<feature type="non-terminal residue" evidence="2">
    <location>
        <position position="1"/>
    </location>
</feature>
<protein>
    <submittedName>
        <fullName evidence="2">Uncharacterized protein</fullName>
    </submittedName>
</protein>
<organism evidence="2 3">
    <name type="scientific">Aspergillus tamarii</name>
    <dbReference type="NCBI Taxonomy" id="41984"/>
    <lineage>
        <taxon>Eukaryota</taxon>
        <taxon>Fungi</taxon>
        <taxon>Dikarya</taxon>
        <taxon>Ascomycota</taxon>
        <taxon>Pezizomycotina</taxon>
        <taxon>Eurotiomycetes</taxon>
        <taxon>Eurotiomycetidae</taxon>
        <taxon>Eurotiales</taxon>
        <taxon>Aspergillaceae</taxon>
        <taxon>Aspergillus</taxon>
        <taxon>Aspergillus subgen. Circumdati</taxon>
    </lineage>
</organism>
<gene>
    <name evidence="2" type="ORF">BDV40DRAFT_283491</name>
</gene>
<reference evidence="2 3" key="1">
    <citation type="submission" date="2019-04" db="EMBL/GenBank/DDBJ databases">
        <title>Friends and foes A comparative genomics study of 23 Aspergillus species from section Flavi.</title>
        <authorList>
            <consortium name="DOE Joint Genome Institute"/>
            <person name="Kjaerbolling I."/>
            <person name="Vesth T."/>
            <person name="Frisvad J.C."/>
            <person name="Nybo J.L."/>
            <person name="Theobald S."/>
            <person name="Kildgaard S."/>
            <person name="Isbrandt T."/>
            <person name="Kuo A."/>
            <person name="Sato A."/>
            <person name="Lyhne E.K."/>
            <person name="Kogle M.E."/>
            <person name="Wiebenga A."/>
            <person name="Kun R.S."/>
            <person name="Lubbers R.J."/>
            <person name="Makela M.R."/>
            <person name="Barry K."/>
            <person name="Chovatia M."/>
            <person name="Clum A."/>
            <person name="Daum C."/>
            <person name="Haridas S."/>
            <person name="He G."/>
            <person name="LaButti K."/>
            <person name="Lipzen A."/>
            <person name="Mondo S."/>
            <person name="Riley R."/>
            <person name="Salamov A."/>
            <person name="Simmons B.A."/>
            <person name="Magnuson J.K."/>
            <person name="Henrissat B."/>
            <person name="Mortensen U.H."/>
            <person name="Larsen T.O."/>
            <person name="Devries R.P."/>
            <person name="Grigoriev I.V."/>
            <person name="Machida M."/>
            <person name="Baker S.E."/>
            <person name="Andersen M.R."/>
        </authorList>
    </citation>
    <scope>NUCLEOTIDE SEQUENCE [LARGE SCALE GENOMIC DNA]</scope>
    <source>
        <strain evidence="2 3">CBS 117626</strain>
    </source>
</reference>
<name>A0A5N6UAC5_ASPTM</name>
<keyword evidence="3" id="KW-1185">Reference proteome</keyword>
<dbReference type="AlphaFoldDB" id="A0A5N6UAC5"/>
<evidence type="ECO:0000313" key="3">
    <source>
        <dbReference type="Proteomes" id="UP000326950"/>
    </source>
</evidence>
<dbReference type="OrthoDB" id="10465525at2759"/>
<dbReference type="Proteomes" id="UP000326950">
    <property type="component" value="Unassembled WGS sequence"/>
</dbReference>
<feature type="region of interest" description="Disordered" evidence="1">
    <location>
        <begin position="1"/>
        <end position="60"/>
    </location>
</feature>
<sequence length="233" mass="26005">CIPVYRGHDVNINQTPPVPPDTEEGLPTMSLPGTSSLGDPPPSSDTGPHHLGNSNVAPLVRSTGQNEGRLQNTLCSHQPIIDLEKGNPSNHHDSESRDGTGKAVWILCYMMLSPHLGTEALCVEGYISSCHPCGQVTLKLTAETVDKLVQRYRLNYSGYLATSANDWYQTQLQLEALFAQYTQVLVNFSYSVSEGIFDILRRRQKHRMPDYIQKHVKKILWGLFFPLDPVYTV</sequence>
<accession>A0A5N6UAC5</accession>
<proteinExistence type="predicted"/>
<dbReference type="EMBL" id="ML738835">
    <property type="protein sequence ID" value="KAE8155546.1"/>
    <property type="molecule type" value="Genomic_DNA"/>
</dbReference>